<accession>A0ABT1RY42</accession>
<feature type="domain" description="Response regulatory" evidence="10">
    <location>
        <begin position="2"/>
        <end position="116"/>
    </location>
</feature>
<comment type="function">
    <text evidence="7">May play the central regulatory role in sporulation. It may be an element of the effector pathway responsible for the activation of sporulation genes in response to nutritional stress. Spo0A may act in concert with spo0H (a sigma factor) to control the expression of some genes that are critical to the sporulation process.</text>
</comment>
<evidence type="ECO:0000313" key="13">
    <source>
        <dbReference type="Proteomes" id="UP001524473"/>
    </source>
</evidence>
<keyword evidence="4" id="KW-0805">Transcription regulation</keyword>
<dbReference type="SUPFAM" id="SSF52172">
    <property type="entry name" value="CheY-like"/>
    <property type="match status" value="1"/>
</dbReference>
<sequence length="229" mass="25643">MKLLIVEDEVLLSKSLSKGLRRLGYAVDCAFDGEEALELLEINEYDLMVLDINIPKINGLDVLKAIRETGSQLRVIILSAKNTVFDKVKGLDCGSNDYLTKPFDFIELEARIRSLLRQKSGLNDAVLRCGQVSMDTSAKKAYFGGVLLDLTKKEYSILQYLLHHPNTVISAEDLIEHVWDSDSDMFSNSFRFHIHSLRKKISDAGSTSGLITTVRGQGYMISAHEEETV</sequence>
<dbReference type="Pfam" id="PF00486">
    <property type="entry name" value="Trans_reg_C"/>
    <property type="match status" value="1"/>
</dbReference>
<dbReference type="GeneID" id="90531352"/>
<dbReference type="SMART" id="SM00448">
    <property type="entry name" value="REC"/>
    <property type="match status" value="1"/>
</dbReference>
<dbReference type="CDD" id="cd17624">
    <property type="entry name" value="REC_OmpR_PmrA-like"/>
    <property type="match status" value="1"/>
</dbReference>
<dbReference type="PROSITE" id="PS50110">
    <property type="entry name" value="RESPONSE_REGULATORY"/>
    <property type="match status" value="1"/>
</dbReference>
<evidence type="ECO:0000259" key="10">
    <source>
        <dbReference type="PROSITE" id="PS50110"/>
    </source>
</evidence>
<dbReference type="RefSeq" id="WP_066860996.1">
    <property type="nucleotide sequence ID" value="NZ_CABKVV010000010.1"/>
</dbReference>
<keyword evidence="2 8" id="KW-0597">Phosphoprotein</keyword>
<evidence type="ECO:0000256" key="2">
    <source>
        <dbReference type="ARBA" id="ARBA00022553"/>
    </source>
</evidence>
<organism evidence="12 13">
    <name type="scientific">Neglectibacter timonensis</name>
    <dbReference type="NCBI Taxonomy" id="1776382"/>
    <lineage>
        <taxon>Bacteria</taxon>
        <taxon>Bacillati</taxon>
        <taxon>Bacillota</taxon>
        <taxon>Clostridia</taxon>
        <taxon>Eubacteriales</taxon>
        <taxon>Oscillospiraceae</taxon>
        <taxon>Neglectibacter</taxon>
    </lineage>
</organism>
<dbReference type="PROSITE" id="PS51755">
    <property type="entry name" value="OMPR_PHOB"/>
    <property type="match status" value="1"/>
</dbReference>
<evidence type="ECO:0000256" key="7">
    <source>
        <dbReference type="ARBA" id="ARBA00024867"/>
    </source>
</evidence>
<evidence type="ECO:0000256" key="5">
    <source>
        <dbReference type="ARBA" id="ARBA00023125"/>
    </source>
</evidence>
<dbReference type="InterPro" id="IPR011006">
    <property type="entry name" value="CheY-like_superfamily"/>
</dbReference>
<evidence type="ECO:0000256" key="8">
    <source>
        <dbReference type="PROSITE-ProRule" id="PRU00169"/>
    </source>
</evidence>
<dbReference type="Gene3D" id="1.10.10.10">
    <property type="entry name" value="Winged helix-like DNA-binding domain superfamily/Winged helix DNA-binding domain"/>
    <property type="match status" value="1"/>
</dbReference>
<evidence type="ECO:0000259" key="11">
    <source>
        <dbReference type="PROSITE" id="PS51755"/>
    </source>
</evidence>
<evidence type="ECO:0000313" key="12">
    <source>
        <dbReference type="EMBL" id="MCQ4839609.1"/>
    </source>
</evidence>
<feature type="DNA-binding region" description="OmpR/PhoB-type" evidence="9">
    <location>
        <begin position="124"/>
        <end position="223"/>
    </location>
</feature>
<dbReference type="PANTHER" id="PTHR48111:SF22">
    <property type="entry name" value="REGULATOR OF RPOS"/>
    <property type="match status" value="1"/>
</dbReference>
<evidence type="ECO:0000256" key="4">
    <source>
        <dbReference type="ARBA" id="ARBA00023015"/>
    </source>
</evidence>
<name>A0ABT1RY42_9FIRM</name>
<evidence type="ECO:0000256" key="9">
    <source>
        <dbReference type="PROSITE-ProRule" id="PRU01091"/>
    </source>
</evidence>
<proteinExistence type="predicted"/>
<protein>
    <recommendedName>
        <fullName evidence="1">Stage 0 sporulation protein A homolog</fullName>
    </recommendedName>
</protein>
<feature type="domain" description="OmpR/PhoB-type" evidence="11">
    <location>
        <begin position="124"/>
        <end position="223"/>
    </location>
</feature>
<dbReference type="Gene3D" id="6.10.250.690">
    <property type="match status" value="1"/>
</dbReference>
<dbReference type="InterPro" id="IPR036388">
    <property type="entry name" value="WH-like_DNA-bd_sf"/>
</dbReference>
<evidence type="ECO:0000256" key="3">
    <source>
        <dbReference type="ARBA" id="ARBA00023012"/>
    </source>
</evidence>
<dbReference type="SMART" id="SM00862">
    <property type="entry name" value="Trans_reg_C"/>
    <property type="match status" value="1"/>
</dbReference>
<reference evidence="12 13" key="1">
    <citation type="submission" date="2022-06" db="EMBL/GenBank/DDBJ databases">
        <title>Isolation of gut microbiota from human fecal samples.</title>
        <authorList>
            <person name="Pamer E.G."/>
            <person name="Barat B."/>
            <person name="Waligurski E."/>
            <person name="Medina S."/>
            <person name="Paddock L."/>
            <person name="Mostad J."/>
        </authorList>
    </citation>
    <scope>NUCLEOTIDE SEQUENCE [LARGE SCALE GENOMIC DNA]</scope>
    <source>
        <strain evidence="12 13">DFI.9.73</strain>
    </source>
</reference>
<keyword evidence="13" id="KW-1185">Reference proteome</keyword>
<dbReference type="InterPro" id="IPR001867">
    <property type="entry name" value="OmpR/PhoB-type_DNA-bd"/>
</dbReference>
<dbReference type="Gene3D" id="3.40.50.2300">
    <property type="match status" value="1"/>
</dbReference>
<evidence type="ECO:0000256" key="6">
    <source>
        <dbReference type="ARBA" id="ARBA00023163"/>
    </source>
</evidence>
<keyword evidence="5 9" id="KW-0238">DNA-binding</keyword>
<evidence type="ECO:0000256" key="1">
    <source>
        <dbReference type="ARBA" id="ARBA00018672"/>
    </source>
</evidence>
<dbReference type="EMBL" id="JANFZH010000012">
    <property type="protein sequence ID" value="MCQ4839609.1"/>
    <property type="molecule type" value="Genomic_DNA"/>
</dbReference>
<dbReference type="Pfam" id="PF00072">
    <property type="entry name" value="Response_reg"/>
    <property type="match status" value="1"/>
</dbReference>
<keyword evidence="6" id="KW-0804">Transcription</keyword>
<keyword evidence="3" id="KW-0902">Two-component regulatory system</keyword>
<dbReference type="CDD" id="cd00383">
    <property type="entry name" value="trans_reg_C"/>
    <property type="match status" value="1"/>
</dbReference>
<gene>
    <name evidence="12" type="ORF">NE695_06750</name>
</gene>
<dbReference type="Proteomes" id="UP001524473">
    <property type="component" value="Unassembled WGS sequence"/>
</dbReference>
<dbReference type="InterPro" id="IPR039420">
    <property type="entry name" value="WalR-like"/>
</dbReference>
<comment type="caution">
    <text evidence="12">The sequence shown here is derived from an EMBL/GenBank/DDBJ whole genome shotgun (WGS) entry which is preliminary data.</text>
</comment>
<dbReference type="PANTHER" id="PTHR48111">
    <property type="entry name" value="REGULATOR OF RPOS"/>
    <property type="match status" value="1"/>
</dbReference>
<feature type="modified residue" description="4-aspartylphosphate" evidence="8">
    <location>
        <position position="51"/>
    </location>
</feature>
<dbReference type="InterPro" id="IPR001789">
    <property type="entry name" value="Sig_transdc_resp-reg_receiver"/>
</dbReference>